<sequence>MKPENTISVLHSNLLCLQIHLKEQQHSSQKMEPENIDWNNIDSTFVLDETYEYFDAPKWFDFTASNELLVDEENDETWFCTQDCKHRKIANDFPKPTTATTSSKAKLLKFASFSEILPFRERNRREKSLVVKNCDENRVPISSRNLDEDIENKNPNFTATNFDGGTNKLKKPLLKEMNDTKECEVKSNRRSKLKSTFSAQNLLGGREIMSQITGFCSELKRLATRKGAGKKGGDSDSNRVLGELKEKTVRKKERVPLLVVKEGTLP</sequence>
<accession>A0AAV1AXK5</accession>
<dbReference type="EMBL" id="OX451740">
    <property type="protein sequence ID" value="CAI8614023.1"/>
    <property type="molecule type" value="Genomic_DNA"/>
</dbReference>
<organism evidence="1 2">
    <name type="scientific">Vicia faba</name>
    <name type="common">Broad bean</name>
    <name type="synonym">Faba vulgaris</name>
    <dbReference type="NCBI Taxonomy" id="3906"/>
    <lineage>
        <taxon>Eukaryota</taxon>
        <taxon>Viridiplantae</taxon>
        <taxon>Streptophyta</taxon>
        <taxon>Embryophyta</taxon>
        <taxon>Tracheophyta</taxon>
        <taxon>Spermatophyta</taxon>
        <taxon>Magnoliopsida</taxon>
        <taxon>eudicotyledons</taxon>
        <taxon>Gunneridae</taxon>
        <taxon>Pentapetalae</taxon>
        <taxon>rosids</taxon>
        <taxon>fabids</taxon>
        <taxon>Fabales</taxon>
        <taxon>Fabaceae</taxon>
        <taxon>Papilionoideae</taxon>
        <taxon>50 kb inversion clade</taxon>
        <taxon>NPAAA clade</taxon>
        <taxon>Hologalegina</taxon>
        <taxon>IRL clade</taxon>
        <taxon>Fabeae</taxon>
        <taxon>Vicia</taxon>
    </lineage>
</organism>
<protein>
    <submittedName>
        <fullName evidence="1">Uncharacterized protein</fullName>
    </submittedName>
</protein>
<dbReference type="PANTHER" id="PTHR36373">
    <property type="entry name" value="EXPRESSED PROTEIN"/>
    <property type="match status" value="1"/>
</dbReference>
<evidence type="ECO:0000313" key="1">
    <source>
        <dbReference type="EMBL" id="CAI8614023.1"/>
    </source>
</evidence>
<keyword evidence="2" id="KW-1185">Reference proteome</keyword>
<dbReference type="PANTHER" id="PTHR36373:SF2">
    <property type="entry name" value="TPX2 CENTRAL DOMAIN-CONTAINING PROTEIN"/>
    <property type="match status" value="1"/>
</dbReference>
<reference evidence="1 2" key="1">
    <citation type="submission" date="2023-01" db="EMBL/GenBank/DDBJ databases">
        <authorList>
            <person name="Kreplak J."/>
        </authorList>
    </citation>
    <scope>NUCLEOTIDE SEQUENCE [LARGE SCALE GENOMIC DNA]</scope>
</reference>
<gene>
    <name evidence="1" type="ORF">VFH_V109680</name>
</gene>
<evidence type="ECO:0000313" key="2">
    <source>
        <dbReference type="Proteomes" id="UP001157006"/>
    </source>
</evidence>
<proteinExistence type="predicted"/>
<name>A0AAV1AXK5_VICFA</name>
<dbReference type="Proteomes" id="UP001157006">
    <property type="component" value="Chromosome 5"/>
</dbReference>
<dbReference type="AlphaFoldDB" id="A0AAV1AXK5"/>